<accession>A0A4V2F5H9</accession>
<protein>
    <submittedName>
        <fullName evidence="1">Uncharacterized protein</fullName>
    </submittedName>
</protein>
<evidence type="ECO:0000313" key="2">
    <source>
        <dbReference type="Proteomes" id="UP000292927"/>
    </source>
</evidence>
<keyword evidence="2" id="KW-1185">Reference proteome</keyword>
<comment type="caution">
    <text evidence="1">The sequence shown here is derived from an EMBL/GenBank/DDBJ whole genome shotgun (WGS) entry which is preliminary data.</text>
</comment>
<dbReference type="OrthoDB" id="2085859at2"/>
<proteinExistence type="predicted"/>
<dbReference type="AlphaFoldDB" id="A0A4V2F5H9"/>
<evidence type="ECO:0000313" key="1">
    <source>
        <dbReference type="EMBL" id="RZS92879.1"/>
    </source>
</evidence>
<dbReference type="Proteomes" id="UP000292927">
    <property type="component" value="Unassembled WGS sequence"/>
</dbReference>
<organism evidence="1 2">
    <name type="scientific">Cuneatibacter caecimuris</name>
    <dbReference type="NCBI Taxonomy" id="1796618"/>
    <lineage>
        <taxon>Bacteria</taxon>
        <taxon>Bacillati</taxon>
        <taxon>Bacillota</taxon>
        <taxon>Clostridia</taxon>
        <taxon>Lachnospirales</taxon>
        <taxon>Lachnospiraceae</taxon>
        <taxon>Cuneatibacter</taxon>
    </lineage>
</organism>
<name>A0A4V2F5H9_9FIRM</name>
<sequence>MRWYHGLYTGEMARPRRFRIVAGVKAGRLQDNVYLLTLPSNPQNLLDIYPAWVLRQKYFRKADMLVVGIALGYREAVELAAKIMNEIYEETGIYSTAGYFREG</sequence>
<gene>
    <name evidence="1" type="ORF">EV209_2622</name>
</gene>
<dbReference type="RefSeq" id="WP_130435882.1">
    <property type="nucleotide sequence ID" value="NZ_SGXF01000006.1"/>
</dbReference>
<reference evidence="1 2" key="1">
    <citation type="submission" date="2019-02" db="EMBL/GenBank/DDBJ databases">
        <title>Genomic Encyclopedia of Type Strains, Phase IV (KMG-IV): sequencing the most valuable type-strain genomes for metagenomic binning, comparative biology and taxonomic classification.</title>
        <authorList>
            <person name="Goeker M."/>
        </authorList>
    </citation>
    <scope>NUCLEOTIDE SEQUENCE [LARGE SCALE GENOMIC DNA]</scope>
    <source>
        <strain evidence="1 2">DSM 29486</strain>
    </source>
</reference>
<dbReference type="EMBL" id="SGXF01000006">
    <property type="protein sequence ID" value="RZS92879.1"/>
    <property type="molecule type" value="Genomic_DNA"/>
</dbReference>